<keyword evidence="3" id="KW-0963">Cytoplasm</keyword>
<dbReference type="InterPro" id="IPR025265">
    <property type="entry name" value="WPP_dom"/>
</dbReference>
<dbReference type="EMBL" id="CP097502">
    <property type="protein sequence ID" value="URD75778.1"/>
    <property type="molecule type" value="Genomic_DNA"/>
</dbReference>
<gene>
    <name evidence="6" type="ORF">MUK42_25838</name>
</gene>
<dbReference type="OrthoDB" id="777540at2759"/>
<name>A0A9E7JC68_9LILI</name>
<protein>
    <submittedName>
        <fullName evidence="6">MFP1 attachment factor</fullName>
    </submittedName>
</protein>
<dbReference type="Pfam" id="PF13943">
    <property type="entry name" value="WPP"/>
    <property type="match status" value="1"/>
</dbReference>
<dbReference type="GO" id="GO:0005737">
    <property type="term" value="C:cytoplasm"/>
    <property type="evidence" value="ECO:0007669"/>
    <property type="project" value="UniProtKB-SubCell"/>
</dbReference>
<accession>A0A9E7JC68</accession>
<dbReference type="Gene3D" id="1.10.246.200">
    <property type="entry name" value="WPP domain"/>
    <property type="match status" value="1"/>
</dbReference>
<proteinExistence type="predicted"/>
<dbReference type="InterPro" id="IPR038214">
    <property type="entry name" value="WPP_sf"/>
</dbReference>
<sequence>MASAGEVANFIKAGDEFDPASAASAGLLDVASDGEVANSIKAGDELDPASAASSGLLDVASDGEVANSIKAGDELDPASAASAGLLDVFLNIWPPSQVSRDAVIQRLADTLSSPSALSKCYGVVSVEDASSIAAVIEQEAFAVANCHGVCSFSDGDYGLEILQIYTREIGKRTTEFIESSAPPASSAPIVEVAADDFASIVDSASTTDGDREVYSSTESESA</sequence>
<evidence type="ECO:0000313" key="7">
    <source>
        <dbReference type="Proteomes" id="UP001055439"/>
    </source>
</evidence>
<dbReference type="Proteomes" id="UP001055439">
    <property type="component" value="Chromosome 1"/>
</dbReference>
<evidence type="ECO:0000256" key="1">
    <source>
        <dbReference type="ARBA" id="ARBA00004123"/>
    </source>
</evidence>
<organism evidence="6 7">
    <name type="scientific">Musa troglodytarum</name>
    <name type="common">fe'i banana</name>
    <dbReference type="NCBI Taxonomy" id="320322"/>
    <lineage>
        <taxon>Eukaryota</taxon>
        <taxon>Viridiplantae</taxon>
        <taxon>Streptophyta</taxon>
        <taxon>Embryophyta</taxon>
        <taxon>Tracheophyta</taxon>
        <taxon>Spermatophyta</taxon>
        <taxon>Magnoliopsida</taxon>
        <taxon>Liliopsida</taxon>
        <taxon>Zingiberales</taxon>
        <taxon>Musaceae</taxon>
        <taxon>Musa</taxon>
    </lineage>
</organism>
<dbReference type="InterPro" id="IPR044692">
    <property type="entry name" value="WPP1/2/3"/>
</dbReference>
<evidence type="ECO:0000256" key="3">
    <source>
        <dbReference type="ARBA" id="ARBA00022490"/>
    </source>
</evidence>
<evidence type="ECO:0000259" key="5">
    <source>
        <dbReference type="Pfam" id="PF13943"/>
    </source>
</evidence>
<evidence type="ECO:0000256" key="2">
    <source>
        <dbReference type="ARBA" id="ARBA00004496"/>
    </source>
</evidence>
<reference evidence="6" key="1">
    <citation type="submission" date="2022-05" db="EMBL/GenBank/DDBJ databases">
        <title>The Musa troglodytarum L. genome provides insights into the mechanism of non-climacteric behaviour and enrichment of carotenoids.</title>
        <authorList>
            <person name="Wang J."/>
        </authorList>
    </citation>
    <scope>NUCLEOTIDE SEQUENCE</scope>
    <source>
        <tissue evidence="6">Leaf</tissue>
    </source>
</reference>
<keyword evidence="4" id="KW-0539">Nucleus</keyword>
<feature type="domain" description="WPP" evidence="5">
    <location>
        <begin position="90"/>
        <end position="182"/>
    </location>
</feature>
<evidence type="ECO:0000256" key="4">
    <source>
        <dbReference type="ARBA" id="ARBA00023242"/>
    </source>
</evidence>
<dbReference type="PANTHER" id="PTHR34362:SF1">
    <property type="entry name" value="WPP DOMAIN-CONTAINING PROTEIN 1-RELATED"/>
    <property type="match status" value="1"/>
</dbReference>
<evidence type="ECO:0000313" key="6">
    <source>
        <dbReference type="EMBL" id="URD75778.1"/>
    </source>
</evidence>
<dbReference type="GO" id="GO:0000278">
    <property type="term" value="P:mitotic cell cycle"/>
    <property type="evidence" value="ECO:0007669"/>
    <property type="project" value="InterPro"/>
</dbReference>
<dbReference type="GO" id="GO:0005634">
    <property type="term" value="C:nucleus"/>
    <property type="evidence" value="ECO:0007669"/>
    <property type="project" value="UniProtKB-SubCell"/>
</dbReference>
<comment type="subcellular location">
    <subcellularLocation>
        <location evidence="2">Cytoplasm</location>
    </subcellularLocation>
    <subcellularLocation>
        <location evidence="1">Nucleus</location>
    </subcellularLocation>
</comment>
<dbReference type="PANTHER" id="PTHR34362">
    <property type="entry name" value="WPP DOMAIN-CONTAINING PROTEIN 1-RELATED"/>
    <property type="match status" value="1"/>
</dbReference>
<dbReference type="AlphaFoldDB" id="A0A9E7JC68"/>
<keyword evidence="7" id="KW-1185">Reference proteome</keyword>
<dbReference type="GO" id="GO:0048527">
    <property type="term" value="P:lateral root development"/>
    <property type="evidence" value="ECO:0007669"/>
    <property type="project" value="InterPro"/>
</dbReference>